<name>A0A6C0E0M7_9ZZZZ</name>
<reference evidence="2" key="1">
    <citation type="journal article" date="2020" name="Nature">
        <title>Giant virus diversity and host interactions through global metagenomics.</title>
        <authorList>
            <person name="Schulz F."/>
            <person name="Roux S."/>
            <person name="Paez-Espino D."/>
            <person name="Jungbluth S."/>
            <person name="Walsh D.A."/>
            <person name="Denef V.J."/>
            <person name="McMahon K.D."/>
            <person name="Konstantinidis K.T."/>
            <person name="Eloe-Fadrosh E.A."/>
            <person name="Kyrpides N.C."/>
            <person name="Woyke T."/>
        </authorList>
    </citation>
    <scope>NUCLEOTIDE SEQUENCE</scope>
    <source>
        <strain evidence="2">GVMAG-M-3300023179-107</strain>
    </source>
</reference>
<evidence type="ECO:0000259" key="1">
    <source>
        <dbReference type="Pfam" id="PF04446"/>
    </source>
</evidence>
<evidence type="ECO:0000313" key="2">
    <source>
        <dbReference type="EMBL" id="QHT22298.1"/>
    </source>
</evidence>
<dbReference type="GO" id="GO:0006400">
    <property type="term" value="P:tRNA modification"/>
    <property type="evidence" value="ECO:0007669"/>
    <property type="project" value="InterPro"/>
</dbReference>
<feature type="domain" description="tRNAHis guanylyltransferase catalytic" evidence="1">
    <location>
        <begin position="91"/>
        <end position="153"/>
    </location>
</feature>
<dbReference type="Gene3D" id="3.30.70.3000">
    <property type="match status" value="1"/>
</dbReference>
<sequence length="283" mass="32804">MQLFDSVTFMNVLRCKFGGLWTTGENDDSGLFERMKGYSKRYNSKELHGFKPFVLTLKSKKLLTYINKIGESDGYSIESKIATFNTLYGGIKNVCEKLYNHFDPTFIYTFNDEIHMVFNGDTPILYNGNINRLLTNAVSVTSVYFTEEVTEGLLIGFPKSCFFEGTCVEFSRDYEVFNYIIWRQFDCKRNNMSLFYAIYSSDKHSLNGKSIDTLESELVDVSISDAIKYGILIKKEIYNLMVDALDQVITKDVMTRKRFIYSSIDLSSDFKENVNTFLYQKYL</sequence>
<dbReference type="GO" id="GO:0008193">
    <property type="term" value="F:tRNA guanylyltransferase activity"/>
    <property type="evidence" value="ECO:0007669"/>
    <property type="project" value="InterPro"/>
</dbReference>
<dbReference type="InterPro" id="IPR038469">
    <property type="entry name" value="tRNAHis_GuaTrfase_Thg1_sf"/>
</dbReference>
<dbReference type="AlphaFoldDB" id="A0A6C0E0M7"/>
<proteinExistence type="predicted"/>
<dbReference type="InterPro" id="IPR024956">
    <property type="entry name" value="tRNAHis_GuaTrfase_cat"/>
</dbReference>
<dbReference type="Pfam" id="PF04446">
    <property type="entry name" value="Thg1"/>
    <property type="match status" value="1"/>
</dbReference>
<protein>
    <recommendedName>
        <fullName evidence="1">tRNAHis guanylyltransferase catalytic domain-containing protein</fullName>
    </recommendedName>
</protein>
<dbReference type="EMBL" id="MN739708">
    <property type="protein sequence ID" value="QHT22298.1"/>
    <property type="molecule type" value="Genomic_DNA"/>
</dbReference>
<organism evidence="2">
    <name type="scientific">viral metagenome</name>
    <dbReference type="NCBI Taxonomy" id="1070528"/>
    <lineage>
        <taxon>unclassified sequences</taxon>
        <taxon>metagenomes</taxon>
        <taxon>organismal metagenomes</taxon>
    </lineage>
</organism>
<dbReference type="GO" id="GO:0000287">
    <property type="term" value="F:magnesium ion binding"/>
    <property type="evidence" value="ECO:0007669"/>
    <property type="project" value="InterPro"/>
</dbReference>
<accession>A0A6C0E0M7</accession>